<evidence type="ECO:0000256" key="10">
    <source>
        <dbReference type="ARBA" id="ARBA00044969"/>
    </source>
</evidence>
<reference evidence="13" key="1">
    <citation type="journal article" date="2021" name="Proc. Natl. Acad. Sci. U.S.A.">
        <title>A Catalog of Tens of Thousands of Viruses from Human Metagenomes Reveals Hidden Associations with Chronic Diseases.</title>
        <authorList>
            <person name="Tisza M.J."/>
            <person name="Buck C.B."/>
        </authorList>
    </citation>
    <scope>NUCLEOTIDE SEQUENCE</scope>
    <source>
        <strain evidence="13">CtYgF8</strain>
    </source>
</reference>
<keyword evidence="2" id="KW-0639">Primosome</keyword>
<evidence type="ECO:0000256" key="7">
    <source>
        <dbReference type="ARBA" id="ARBA00022840"/>
    </source>
</evidence>
<evidence type="ECO:0000256" key="6">
    <source>
        <dbReference type="ARBA" id="ARBA00022806"/>
    </source>
</evidence>
<dbReference type="PANTHER" id="PTHR30153:SF2">
    <property type="entry name" value="REPLICATIVE DNA HELICASE"/>
    <property type="match status" value="1"/>
</dbReference>
<keyword evidence="8" id="KW-0238">DNA-binding</keyword>
<dbReference type="InterPro" id="IPR003593">
    <property type="entry name" value="AAA+_ATPase"/>
</dbReference>
<dbReference type="InterPro" id="IPR027417">
    <property type="entry name" value="P-loop_NTPase"/>
</dbReference>
<dbReference type="GO" id="GO:0006269">
    <property type="term" value="P:DNA replication, synthesis of primer"/>
    <property type="evidence" value="ECO:0007669"/>
    <property type="project" value="UniProtKB-KW"/>
</dbReference>
<evidence type="ECO:0000256" key="2">
    <source>
        <dbReference type="ARBA" id="ARBA00022515"/>
    </source>
</evidence>
<evidence type="ECO:0000256" key="5">
    <source>
        <dbReference type="ARBA" id="ARBA00022801"/>
    </source>
</evidence>
<feature type="domain" description="SF4 helicase" evidence="12">
    <location>
        <begin position="177"/>
        <end position="435"/>
    </location>
</feature>
<sequence length="435" mass="47968">MTAENLEILASSEAEQSVIGAILIDNTAADMLSDLSAEAFFFLPNRLIFQTAMQMAADGLPVDVVTLDAELEKRGLNEQTGGMAYLIGLCQNTPSAANVGRYAKLVSDFAAERELRFAAEEIERLATEREGRSIADRQAEAVALLDKISTAAAGRSEEMSYTDALRATLKHFDRINESDGMLGFSTGLSGLDGATGGLQRGNLTVIGARPGMGKSVLAENIARHFAKSGLSVRFQSYEMSAVELVQRGAAAEYGIDYGRLKKFRMTQMERDNFTLYLSKSQNWKFAIDTEMAGIDTLAARCRVEKRKSGLDVLFVDHLHLMPRKGVNEVAELDDITARLKRLAMELQIHVVLVAQLNRATEKQADKRPSLADLRGSGGIEQNANLVLMPYREGYYDSDAPQKTAELIIAKNRDGERGVLDLKWEGHHQRFADYEY</sequence>
<dbReference type="EMBL" id="BK015186">
    <property type="protein sequence ID" value="DAD94916.1"/>
    <property type="molecule type" value="Genomic_DNA"/>
</dbReference>
<dbReference type="GO" id="GO:0043139">
    <property type="term" value="F:5'-3' DNA helicase activity"/>
    <property type="evidence" value="ECO:0007669"/>
    <property type="project" value="UniProtKB-EC"/>
</dbReference>
<evidence type="ECO:0000256" key="3">
    <source>
        <dbReference type="ARBA" id="ARBA00022705"/>
    </source>
</evidence>
<dbReference type="InterPro" id="IPR036185">
    <property type="entry name" value="DNA_heli_DnaB-like_N_sf"/>
</dbReference>
<evidence type="ECO:0000256" key="11">
    <source>
        <dbReference type="ARBA" id="ARBA00048954"/>
    </source>
</evidence>
<keyword evidence="3" id="KW-0235">DNA replication</keyword>
<evidence type="ECO:0000256" key="9">
    <source>
        <dbReference type="ARBA" id="ARBA00023235"/>
    </source>
</evidence>
<dbReference type="GO" id="GO:0016787">
    <property type="term" value="F:hydrolase activity"/>
    <property type="evidence" value="ECO:0007669"/>
    <property type="project" value="UniProtKB-KW"/>
</dbReference>
<name>A0A8S5NKM0_9CAUD</name>
<evidence type="ECO:0000256" key="4">
    <source>
        <dbReference type="ARBA" id="ARBA00022741"/>
    </source>
</evidence>
<dbReference type="EC" id="5.6.2.3" evidence="10"/>
<dbReference type="SMART" id="SM00382">
    <property type="entry name" value="AAA"/>
    <property type="match status" value="1"/>
</dbReference>
<comment type="similarity">
    <text evidence="1">Belongs to the helicase family. DnaB subfamily.</text>
</comment>
<evidence type="ECO:0000256" key="1">
    <source>
        <dbReference type="ARBA" id="ARBA00008428"/>
    </source>
</evidence>
<dbReference type="GO" id="GO:0005524">
    <property type="term" value="F:ATP binding"/>
    <property type="evidence" value="ECO:0007669"/>
    <property type="project" value="UniProtKB-KW"/>
</dbReference>
<keyword evidence="7" id="KW-0067">ATP-binding</keyword>
<dbReference type="SUPFAM" id="SSF52540">
    <property type="entry name" value="P-loop containing nucleoside triphosphate hydrolases"/>
    <property type="match status" value="1"/>
</dbReference>
<accession>A0A8S5NKM0</accession>
<dbReference type="PROSITE" id="PS51199">
    <property type="entry name" value="SF4_HELICASE"/>
    <property type="match status" value="1"/>
</dbReference>
<dbReference type="InterPro" id="IPR016136">
    <property type="entry name" value="DNA_helicase_N/primase_C"/>
</dbReference>
<dbReference type="Pfam" id="PF00772">
    <property type="entry name" value="DnaB"/>
    <property type="match status" value="1"/>
</dbReference>
<dbReference type="Gene3D" id="1.10.860.10">
    <property type="entry name" value="DNAb Helicase, Chain A"/>
    <property type="match status" value="1"/>
</dbReference>
<evidence type="ECO:0000259" key="12">
    <source>
        <dbReference type="PROSITE" id="PS51199"/>
    </source>
</evidence>
<keyword evidence="6 13" id="KW-0347">Helicase</keyword>
<keyword evidence="5" id="KW-0378">Hydrolase</keyword>
<dbReference type="InterPro" id="IPR007694">
    <property type="entry name" value="DNA_helicase_DnaB-like_C"/>
</dbReference>
<dbReference type="SUPFAM" id="SSF48024">
    <property type="entry name" value="N-terminal domain of DnaB helicase"/>
    <property type="match status" value="1"/>
</dbReference>
<keyword evidence="9" id="KW-0413">Isomerase</keyword>
<dbReference type="PANTHER" id="PTHR30153">
    <property type="entry name" value="REPLICATIVE DNA HELICASE DNAB"/>
    <property type="match status" value="1"/>
</dbReference>
<comment type="catalytic activity">
    <reaction evidence="11">
        <text>ATP + H2O = ADP + phosphate + H(+)</text>
        <dbReference type="Rhea" id="RHEA:13065"/>
        <dbReference type="ChEBI" id="CHEBI:15377"/>
        <dbReference type="ChEBI" id="CHEBI:15378"/>
        <dbReference type="ChEBI" id="CHEBI:30616"/>
        <dbReference type="ChEBI" id="CHEBI:43474"/>
        <dbReference type="ChEBI" id="CHEBI:456216"/>
        <dbReference type="EC" id="5.6.2.3"/>
    </reaction>
</comment>
<evidence type="ECO:0000256" key="8">
    <source>
        <dbReference type="ARBA" id="ARBA00023125"/>
    </source>
</evidence>
<organism evidence="13">
    <name type="scientific">Siphoviridae sp. ctYgF8</name>
    <dbReference type="NCBI Taxonomy" id="2826378"/>
    <lineage>
        <taxon>Viruses</taxon>
        <taxon>Duplodnaviria</taxon>
        <taxon>Heunggongvirae</taxon>
        <taxon>Uroviricota</taxon>
        <taxon>Caudoviricetes</taxon>
    </lineage>
</organism>
<protein>
    <recommendedName>
        <fullName evidence="10">DNA 5'-3' helicase</fullName>
        <ecNumber evidence="10">5.6.2.3</ecNumber>
    </recommendedName>
</protein>
<dbReference type="InterPro" id="IPR007693">
    <property type="entry name" value="DNA_helicase_DnaB-like_N"/>
</dbReference>
<evidence type="ECO:0000313" key="13">
    <source>
        <dbReference type="EMBL" id="DAD94916.1"/>
    </source>
</evidence>
<dbReference type="Gene3D" id="3.40.50.300">
    <property type="entry name" value="P-loop containing nucleotide triphosphate hydrolases"/>
    <property type="match status" value="1"/>
</dbReference>
<proteinExistence type="inferred from homology"/>
<dbReference type="Pfam" id="PF03796">
    <property type="entry name" value="DnaB_C"/>
    <property type="match status" value="1"/>
</dbReference>
<keyword evidence="4" id="KW-0547">Nucleotide-binding</keyword>
<dbReference type="GO" id="GO:0003677">
    <property type="term" value="F:DNA binding"/>
    <property type="evidence" value="ECO:0007669"/>
    <property type="project" value="UniProtKB-KW"/>
</dbReference>